<dbReference type="STRING" id="1714355.BTO28_09770"/>
<sequence length="195" mass="22122">MQFDTTFLFEGLSDTIQVNGIDQRAIITNPPLSENEERHLHTEFLVSQGDLIIYEQGSYLSLTETNIKRHCKYKTLIRHCNFMIEVAGETITRQKLDASGNPMYDEDGRPVMETVIGEPIFIPAIIDNKKSSIDDGTQLRVLDNEIYVTVQDNEVNREKFILNAEISPTGDTYKINNVNNTKRGLLILTAERVAS</sequence>
<proteinExistence type="predicted"/>
<dbReference type="OrthoDB" id="2852530at2"/>
<dbReference type="EMBL" id="MSFI01000014">
    <property type="protein sequence ID" value="OMP66891.1"/>
    <property type="molecule type" value="Genomic_DNA"/>
</dbReference>
<dbReference type="RefSeq" id="WP_076765758.1">
    <property type="nucleotide sequence ID" value="NZ_MSFI01000014.1"/>
</dbReference>
<comment type="caution">
    <text evidence="1">The sequence shown here is derived from an EMBL/GenBank/DDBJ whole genome shotgun (WGS) entry which is preliminary data.</text>
</comment>
<dbReference type="Proteomes" id="UP000188613">
    <property type="component" value="Unassembled WGS sequence"/>
</dbReference>
<keyword evidence="2" id="KW-1185">Reference proteome</keyword>
<dbReference type="AlphaFoldDB" id="A0A1V2A7B0"/>
<protein>
    <submittedName>
        <fullName evidence="1">Uncharacterized protein</fullName>
    </submittedName>
</protein>
<organism evidence="1 2">
    <name type="scientific">Domibacillus epiphyticus</name>
    <dbReference type="NCBI Taxonomy" id="1714355"/>
    <lineage>
        <taxon>Bacteria</taxon>
        <taxon>Bacillati</taxon>
        <taxon>Bacillota</taxon>
        <taxon>Bacilli</taxon>
        <taxon>Bacillales</taxon>
        <taxon>Bacillaceae</taxon>
        <taxon>Domibacillus</taxon>
    </lineage>
</organism>
<reference evidence="1 2" key="1">
    <citation type="submission" date="2016-12" db="EMBL/GenBank/DDBJ databases">
        <title>Domibacillus sp. SAB 38T whole genome sequencing.</title>
        <authorList>
            <person name="Verma A."/>
            <person name="Ojha A.K."/>
            <person name="Krishnamurthi S."/>
        </authorList>
    </citation>
    <scope>NUCLEOTIDE SEQUENCE [LARGE SCALE GENOMIC DNA]</scope>
    <source>
        <strain evidence="1 2">SAB 38</strain>
    </source>
</reference>
<gene>
    <name evidence="1" type="ORF">BTO28_09770</name>
</gene>
<evidence type="ECO:0000313" key="2">
    <source>
        <dbReference type="Proteomes" id="UP000188613"/>
    </source>
</evidence>
<name>A0A1V2A7B0_9BACI</name>
<evidence type="ECO:0000313" key="1">
    <source>
        <dbReference type="EMBL" id="OMP66891.1"/>
    </source>
</evidence>
<accession>A0A1V2A7B0</accession>